<dbReference type="OrthoDB" id="2695778at2"/>
<proteinExistence type="predicted"/>
<organism evidence="1 2">
    <name type="scientific">Thermolongibacillus altinsuensis</name>
    <dbReference type="NCBI Taxonomy" id="575256"/>
    <lineage>
        <taxon>Bacteria</taxon>
        <taxon>Bacillati</taxon>
        <taxon>Bacillota</taxon>
        <taxon>Bacilli</taxon>
        <taxon>Bacillales</taxon>
        <taxon>Anoxybacillaceae</taxon>
        <taxon>Thermolongibacillus</taxon>
    </lineage>
</organism>
<evidence type="ECO:0000313" key="2">
    <source>
        <dbReference type="Proteomes" id="UP000295658"/>
    </source>
</evidence>
<accession>A0A4R1QGB4</accession>
<name>A0A4R1QGB4_9BACL</name>
<protein>
    <recommendedName>
        <fullName evidence="3">YhzD-like protein</fullName>
    </recommendedName>
</protein>
<comment type="caution">
    <text evidence="1">The sequence shown here is derived from an EMBL/GenBank/DDBJ whole genome shotgun (WGS) entry which is preliminary data.</text>
</comment>
<gene>
    <name evidence="1" type="ORF">EDD69_1066</name>
</gene>
<dbReference type="RefSeq" id="WP_132948213.1">
    <property type="nucleotide sequence ID" value="NZ_BSVG01000008.1"/>
</dbReference>
<dbReference type="EMBL" id="SLUL01000006">
    <property type="protein sequence ID" value="TCL49655.1"/>
    <property type="molecule type" value="Genomic_DNA"/>
</dbReference>
<dbReference type="AlphaFoldDB" id="A0A4R1QGB4"/>
<evidence type="ECO:0008006" key="3">
    <source>
        <dbReference type="Google" id="ProtNLM"/>
    </source>
</evidence>
<keyword evidence="2" id="KW-1185">Reference proteome</keyword>
<reference evidence="1 2" key="1">
    <citation type="submission" date="2019-03" db="EMBL/GenBank/DDBJ databases">
        <title>Genomic Encyclopedia of Type Strains, Phase IV (KMG-IV): sequencing the most valuable type-strain genomes for metagenomic binning, comparative biology and taxonomic classification.</title>
        <authorList>
            <person name="Goeker M."/>
        </authorList>
    </citation>
    <scope>NUCLEOTIDE SEQUENCE [LARGE SCALE GENOMIC DNA]</scope>
    <source>
        <strain evidence="1 2">DSM 24979</strain>
    </source>
</reference>
<dbReference type="Proteomes" id="UP000295658">
    <property type="component" value="Unassembled WGS sequence"/>
</dbReference>
<evidence type="ECO:0000313" key="1">
    <source>
        <dbReference type="EMBL" id="TCL49655.1"/>
    </source>
</evidence>
<sequence length="64" mass="7543">MKQYIFKFSTQSEQPVIWEEFIPATGMMDAFRKAKALSEKYKKEKGVLIKVKYKGVRYYNADIA</sequence>